<evidence type="ECO:0000256" key="2">
    <source>
        <dbReference type="ARBA" id="ARBA00023242"/>
    </source>
</evidence>
<dbReference type="AlphaFoldDB" id="A0A0N4ZPS4"/>
<dbReference type="GO" id="GO:0005634">
    <property type="term" value="C:nucleus"/>
    <property type="evidence" value="ECO:0007669"/>
    <property type="project" value="UniProtKB-SubCell"/>
</dbReference>
<name>A0A0N4ZPS4_PARTI</name>
<evidence type="ECO:0000259" key="3">
    <source>
        <dbReference type="Pfam" id="PF24245"/>
    </source>
</evidence>
<dbReference type="Proteomes" id="UP000038045">
    <property type="component" value="Unplaced"/>
</dbReference>
<organism evidence="4 5">
    <name type="scientific">Parastrongyloides trichosuri</name>
    <name type="common">Possum-specific nematode worm</name>
    <dbReference type="NCBI Taxonomy" id="131310"/>
    <lineage>
        <taxon>Eukaryota</taxon>
        <taxon>Metazoa</taxon>
        <taxon>Ecdysozoa</taxon>
        <taxon>Nematoda</taxon>
        <taxon>Chromadorea</taxon>
        <taxon>Rhabditida</taxon>
        <taxon>Tylenchina</taxon>
        <taxon>Panagrolaimomorpha</taxon>
        <taxon>Strongyloidoidea</taxon>
        <taxon>Strongyloididae</taxon>
        <taxon>Parastrongyloides</taxon>
    </lineage>
</organism>
<evidence type="ECO:0000313" key="4">
    <source>
        <dbReference type="Proteomes" id="UP000038045"/>
    </source>
</evidence>
<evidence type="ECO:0000256" key="1">
    <source>
        <dbReference type="ARBA" id="ARBA00004123"/>
    </source>
</evidence>
<accession>A0A0N4ZPS4</accession>
<feature type="domain" description="INO80 complex subunit F" evidence="3">
    <location>
        <begin position="59"/>
        <end position="105"/>
    </location>
</feature>
<dbReference type="WBParaSite" id="PTRK_0001053300.1">
    <property type="protein sequence ID" value="PTRK_0001053300.1"/>
    <property type="gene ID" value="PTRK_0001053300"/>
</dbReference>
<evidence type="ECO:0000313" key="5">
    <source>
        <dbReference type="WBParaSite" id="PTRK_0001053300.1"/>
    </source>
</evidence>
<sequence>MEKDSEGVKQLYTTTTDTSNYCNNNLTKNIDNKKNIIIKKEVLILPEDDVNLSPESRMYAKKCRLLKEKYAEVLTSSYRLRNRLYKVKKQIHYLSRLKRVLFQTLSTQKDNFMETCLEIPDDDNCNEEVDEIIGNVLNTATKNQIIIVNKKRKFESNKKKIDIKNECIETNVKKEVFIDDANTIGDSIIDENCGKKVFIDNNNKIIKKIN</sequence>
<keyword evidence="4" id="KW-1185">Reference proteome</keyword>
<comment type="subcellular location">
    <subcellularLocation>
        <location evidence="1">Nucleus</location>
    </subcellularLocation>
</comment>
<protein>
    <submittedName>
        <fullName evidence="5">KAT8 regulatory NSL complex subunit 2</fullName>
    </submittedName>
</protein>
<dbReference type="STRING" id="131310.A0A0N4ZPS4"/>
<proteinExistence type="predicted"/>
<dbReference type="InterPro" id="IPR056513">
    <property type="entry name" value="INO80F"/>
</dbReference>
<reference evidence="5" key="1">
    <citation type="submission" date="2017-02" db="UniProtKB">
        <authorList>
            <consortium name="WormBaseParasite"/>
        </authorList>
    </citation>
    <scope>IDENTIFICATION</scope>
</reference>
<dbReference type="Pfam" id="PF24245">
    <property type="entry name" value="INO80F"/>
    <property type="match status" value="1"/>
</dbReference>
<keyword evidence="2" id="KW-0539">Nucleus</keyword>